<dbReference type="RefSeq" id="WP_369713215.1">
    <property type="nucleotide sequence ID" value="NZ_CP165646.1"/>
</dbReference>
<evidence type="ECO:0000259" key="2">
    <source>
        <dbReference type="Pfam" id="PF13808"/>
    </source>
</evidence>
<feature type="domain" description="H repeat-associated protein N-terminal" evidence="2">
    <location>
        <begin position="14"/>
        <end position="94"/>
    </location>
</feature>
<evidence type="ECO:0000313" key="3">
    <source>
        <dbReference type="EMBL" id="XDU64991.1"/>
    </source>
</evidence>
<dbReference type="Pfam" id="PF01609">
    <property type="entry name" value="DDE_Tnp_1"/>
    <property type="match status" value="1"/>
</dbReference>
<evidence type="ECO:0000259" key="1">
    <source>
        <dbReference type="Pfam" id="PF01609"/>
    </source>
</evidence>
<gene>
    <name evidence="3" type="ORF">AB8B23_02200</name>
</gene>
<dbReference type="AlphaFoldDB" id="A0AB39VAZ4"/>
<accession>A0AB39VAZ4</accession>
<protein>
    <submittedName>
        <fullName evidence="3">ISAs1 family transposase</fullName>
    </submittedName>
</protein>
<dbReference type="Pfam" id="PF13808">
    <property type="entry name" value="DDE_Tnp_1_assoc"/>
    <property type="match status" value="1"/>
</dbReference>
<dbReference type="InterPro" id="IPR002559">
    <property type="entry name" value="Transposase_11"/>
</dbReference>
<feature type="domain" description="Transposase IS4-like" evidence="1">
    <location>
        <begin position="111"/>
        <end position="340"/>
    </location>
</feature>
<dbReference type="GO" id="GO:0004803">
    <property type="term" value="F:transposase activity"/>
    <property type="evidence" value="ECO:0007669"/>
    <property type="project" value="InterPro"/>
</dbReference>
<name>A0AB39VAZ4_9FUSO</name>
<proteinExistence type="predicted"/>
<sequence>MSENNQNLKELLIYITQIEDKRQASKIKHKLSDIVVITLFAMLANVEYWEEIEEFGKLYLKTLKRYLELPHDTIQRVMATIEPEVTEVLLTKWMELKISGEYKKIRKILNIDGKFLNGMKNKNNSPLDIVSAYSKEDGICYSQVAVEGKGNEIEVILRLLDKISVKECIVTIDAIGTQKEIIKKIGKKKGYFCLQVKGNQKTLKEDIEDYFADKGFRKKLKEEGMYSRKTEKQRGRLETREYYYTEETEWLIKRNKEWKEVKGIGASILTTEENGKKQEQKRYYITNIEGGVEEFVRAVRGHWAIESYHWILDVTFREDANKTLNKNAARNLNILRKLAISILEELPFRKKFSRRIKRYIISLDIRRYLKLFFDIIEKLLLKK</sequence>
<dbReference type="PANTHER" id="PTHR30298:SF0">
    <property type="entry name" value="PROTEIN YBFL-RELATED"/>
    <property type="match status" value="1"/>
</dbReference>
<dbReference type="PANTHER" id="PTHR30298">
    <property type="entry name" value="H REPEAT-ASSOCIATED PREDICTED TRANSPOSASE"/>
    <property type="match status" value="1"/>
</dbReference>
<dbReference type="EMBL" id="CP165646">
    <property type="protein sequence ID" value="XDU64991.1"/>
    <property type="molecule type" value="Genomic_DNA"/>
</dbReference>
<organism evidence="3">
    <name type="scientific">Leptotrichia mesophila</name>
    <dbReference type="NCBI Taxonomy" id="3239303"/>
    <lineage>
        <taxon>Bacteria</taxon>
        <taxon>Fusobacteriati</taxon>
        <taxon>Fusobacteriota</taxon>
        <taxon>Fusobacteriia</taxon>
        <taxon>Fusobacteriales</taxon>
        <taxon>Leptotrichiaceae</taxon>
        <taxon>Leptotrichia</taxon>
    </lineage>
</organism>
<dbReference type="KEGG" id="lmes:AB8B23_02200"/>
<dbReference type="InterPro" id="IPR047647">
    <property type="entry name" value="ISAs1_transpos"/>
</dbReference>
<dbReference type="InterPro" id="IPR032806">
    <property type="entry name" value="YbfD_N"/>
</dbReference>
<dbReference type="InterPro" id="IPR051698">
    <property type="entry name" value="Transposase_11-like"/>
</dbReference>
<dbReference type="NCBIfam" id="NF033564">
    <property type="entry name" value="transpos_ISAs1"/>
    <property type="match status" value="1"/>
</dbReference>
<dbReference type="GO" id="GO:0006313">
    <property type="term" value="P:DNA transposition"/>
    <property type="evidence" value="ECO:0007669"/>
    <property type="project" value="InterPro"/>
</dbReference>
<dbReference type="GO" id="GO:0003677">
    <property type="term" value="F:DNA binding"/>
    <property type="evidence" value="ECO:0007669"/>
    <property type="project" value="InterPro"/>
</dbReference>
<reference evidence="3" key="1">
    <citation type="submission" date="2024-07" db="EMBL/GenBank/DDBJ databases">
        <authorList>
            <person name="Li X.-J."/>
            <person name="Wang X."/>
        </authorList>
    </citation>
    <scope>NUCLEOTIDE SEQUENCE</scope>
    <source>
        <strain evidence="3">HSP-342</strain>
    </source>
</reference>